<dbReference type="KEGG" id="nvr:FEJ81_04050"/>
<accession>A0A4V1FZ64</accession>
<reference evidence="2" key="1">
    <citation type="submission" date="2019-05" db="EMBL/GenBank/DDBJ databases">
        <title>Genome sequence and methylation pattern of the halophilic Archaeon Natrinema versiforme BOL5-4.</title>
        <authorList>
            <person name="DasSarma P."/>
            <person name="Anton B.P."/>
            <person name="DasSarma S.L."/>
            <person name="Martinez F.L."/>
            <person name="Guzman D."/>
            <person name="Roberts R.J."/>
            <person name="DasSarma S."/>
        </authorList>
    </citation>
    <scope>NUCLEOTIDE SEQUENCE [LARGE SCALE GENOMIC DNA]</scope>
    <source>
        <strain evidence="2">BOL5-4</strain>
    </source>
</reference>
<proteinExistence type="predicted"/>
<dbReference type="AlphaFoldDB" id="A0A4V1FZ64"/>
<organism evidence="1 2">
    <name type="scientific">Natrinema versiforme</name>
    <dbReference type="NCBI Taxonomy" id="88724"/>
    <lineage>
        <taxon>Archaea</taxon>
        <taxon>Methanobacteriati</taxon>
        <taxon>Methanobacteriota</taxon>
        <taxon>Stenosarchaea group</taxon>
        <taxon>Halobacteria</taxon>
        <taxon>Halobacteriales</taxon>
        <taxon>Natrialbaceae</taxon>
        <taxon>Natrinema</taxon>
    </lineage>
</organism>
<evidence type="ECO:0000313" key="2">
    <source>
        <dbReference type="Proteomes" id="UP000302218"/>
    </source>
</evidence>
<gene>
    <name evidence="1" type="ORF">FEJ81_04050</name>
</gene>
<dbReference type="OrthoDB" id="350675at2157"/>
<name>A0A4V1FZ64_9EURY</name>
<dbReference type="Proteomes" id="UP000302218">
    <property type="component" value="Chromosome"/>
</dbReference>
<sequence length="439" mass="48494">MMRNRTYRKRRTLLGSIGVGALGATAGCLDLEFLESDEPRRFEAEELEPILSTEAPNVARPAPVQPGEGTIASAVDRLETLIDAVPDPLEADDVPNETVRKEIDRTREIAQTRREELTELPSRFHRLRRSIAARRSAGEAATAFEVVSGDRSRNAVETERDEVQERLSNRRSELEYVGDEPQRLLVLASRLETEVASANRRLETQPRDESTDVLESGAIGGATERAAATIEFLTALERRHEDRLRDERSFDGRFQAALDQSLEAIDAAAVPDESTDPAAVVDADVSGTVAEDVLYHGLTWTVGPVEQTRNAAASGDTARALRNACAFEYSYRALETIREQIADGSHRALESVGDVRDVRETTLERAADAPFDPDEPTIGGDLLADRYDRFEIIDNRVRGSIERGRKTTLNHVYAEYVVLGAQFSALPEAVAALEERLEA</sequence>
<evidence type="ECO:0000313" key="1">
    <source>
        <dbReference type="EMBL" id="QCS41565.1"/>
    </source>
</evidence>
<dbReference type="EMBL" id="CP040330">
    <property type="protein sequence ID" value="QCS41565.1"/>
    <property type="molecule type" value="Genomic_DNA"/>
</dbReference>
<dbReference type="PROSITE" id="PS51257">
    <property type="entry name" value="PROKAR_LIPOPROTEIN"/>
    <property type="match status" value="1"/>
</dbReference>
<protein>
    <submittedName>
        <fullName evidence="1">Uncharacterized protein</fullName>
    </submittedName>
</protein>